<dbReference type="InterPro" id="IPR033985">
    <property type="entry name" value="SusD-like_N"/>
</dbReference>
<evidence type="ECO:0000256" key="4">
    <source>
        <dbReference type="ARBA" id="ARBA00023136"/>
    </source>
</evidence>
<dbReference type="EMBL" id="AQHW01000008">
    <property type="protein sequence ID" value="KKB58891.1"/>
    <property type="molecule type" value="Genomic_DNA"/>
</dbReference>
<sequence>MKKIIYSIILGTSLLITSGCSEDYLERVPTNSVTDESLFSTVNGAETALNGIHRSTYAYYDNHGRFGQKSIDIIIDFMADDYLQLERGYGWFVAWYQYLNSRNINSEDLEFTWSYYYDVIDNSNLLLANIDEASDAALNESLVKNIKGQALAYRAYSYWQLVQMFANRYDYSGNNSQLGVPLILDNSGEAKPRSTVEAVYEQIFSDIDQAITLLTESDESRPNKSHINLNVAQGFKARFALTTGDWATAADMAHKARQGYALTSNYKNGWNDANDSEWIWGAVLIDEQQTSYASFFSHVDPDFGGYASMGSFKLGSTEIIDYMADSDQRKQLFDEDRIGYKFTGFGEWTNDYIYMKSGEMYLIEAEALARQNRDTEAQDVIYELTKNRDPEAQKPTVTGEALIQHILMERRCDLWGDGFRLFDIKRLNIAMDRRNKGHNETFWDKAGYFEAGAKELLFLIPKQEMDANPLMEQNPL</sequence>
<dbReference type="InterPro" id="IPR011990">
    <property type="entry name" value="TPR-like_helical_dom_sf"/>
</dbReference>
<feature type="domain" description="SusD-like N-terminal" evidence="7">
    <location>
        <begin position="99"/>
        <end position="241"/>
    </location>
</feature>
<dbReference type="Pfam" id="PF14322">
    <property type="entry name" value="SusD-like_3"/>
    <property type="match status" value="1"/>
</dbReference>
<dbReference type="Gene3D" id="1.25.40.390">
    <property type="match status" value="1"/>
</dbReference>
<keyword evidence="3" id="KW-0732">Signal</keyword>
<gene>
    <name evidence="8" type="ORF">HMPREF1536_01094</name>
</gene>
<evidence type="ECO:0000313" key="9">
    <source>
        <dbReference type="Proteomes" id="UP000033035"/>
    </source>
</evidence>
<evidence type="ECO:0000259" key="7">
    <source>
        <dbReference type="Pfam" id="PF14322"/>
    </source>
</evidence>
<comment type="caution">
    <text evidence="8">The sequence shown here is derived from an EMBL/GenBank/DDBJ whole genome shotgun (WGS) entry which is preliminary data.</text>
</comment>
<dbReference type="GO" id="GO:0009279">
    <property type="term" value="C:cell outer membrane"/>
    <property type="evidence" value="ECO:0007669"/>
    <property type="project" value="UniProtKB-SubCell"/>
</dbReference>
<comment type="similarity">
    <text evidence="2">Belongs to the SusD family.</text>
</comment>
<proteinExistence type="inferred from homology"/>
<dbReference type="RefSeq" id="WP_028730586.1">
    <property type="nucleotide sequence ID" value="NZ_KE386768.1"/>
</dbReference>
<evidence type="ECO:0000256" key="5">
    <source>
        <dbReference type="ARBA" id="ARBA00023237"/>
    </source>
</evidence>
<dbReference type="SUPFAM" id="SSF48452">
    <property type="entry name" value="TPR-like"/>
    <property type="match status" value="1"/>
</dbReference>
<feature type="domain" description="RagB/SusD" evidence="6">
    <location>
        <begin position="348"/>
        <end position="475"/>
    </location>
</feature>
<keyword evidence="9" id="KW-1185">Reference proteome</keyword>
<evidence type="ECO:0000256" key="1">
    <source>
        <dbReference type="ARBA" id="ARBA00004442"/>
    </source>
</evidence>
<keyword evidence="5" id="KW-0998">Cell outer membrane</keyword>
<name>A0A0F5JM49_9BACT</name>
<keyword evidence="4" id="KW-0472">Membrane</keyword>
<evidence type="ECO:0000256" key="3">
    <source>
        <dbReference type="ARBA" id="ARBA00022729"/>
    </source>
</evidence>
<accession>A0A0F5JM49</accession>
<dbReference type="HOGENOM" id="CLU_015553_3_2_10"/>
<evidence type="ECO:0000313" key="8">
    <source>
        <dbReference type="EMBL" id="KKB58891.1"/>
    </source>
</evidence>
<dbReference type="AlphaFoldDB" id="A0A0F5JM49"/>
<evidence type="ECO:0008006" key="10">
    <source>
        <dbReference type="Google" id="ProtNLM"/>
    </source>
</evidence>
<protein>
    <recommendedName>
        <fullName evidence="10">RagB/SusD domain-containing protein</fullName>
    </recommendedName>
</protein>
<dbReference type="CDD" id="cd08977">
    <property type="entry name" value="SusD"/>
    <property type="match status" value="1"/>
</dbReference>
<reference evidence="8 9" key="1">
    <citation type="submission" date="2013-04" db="EMBL/GenBank/DDBJ databases">
        <title>The Genome Sequence of Parabacteroides gordonii DSM 23371.</title>
        <authorList>
            <consortium name="The Broad Institute Genomics Platform"/>
            <person name="Earl A."/>
            <person name="Ward D."/>
            <person name="Feldgarden M."/>
            <person name="Gevers D."/>
            <person name="Martens E."/>
            <person name="Sakamoto M."/>
            <person name="Benno Y."/>
            <person name="Suzuki N."/>
            <person name="Matsunaga N."/>
            <person name="Koshihara K."/>
            <person name="Seki M."/>
            <person name="Komiya H."/>
            <person name="Walker B."/>
            <person name="Young S."/>
            <person name="Zeng Q."/>
            <person name="Gargeya S."/>
            <person name="Fitzgerald M."/>
            <person name="Haas B."/>
            <person name="Abouelleil A."/>
            <person name="Allen A.W."/>
            <person name="Alvarado L."/>
            <person name="Arachchi H.M."/>
            <person name="Berlin A.M."/>
            <person name="Chapman S.B."/>
            <person name="Gainer-Dewar J."/>
            <person name="Goldberg J."/>
            <person name="Griggs A."/>
            <person name="Gujja S."/>
            <person name="Hansen M."/>
            <person name="Howarth C."/>
            <person name="Imamovic A."/>
            <person name="Ireland A."/>
            <person name="Larimer J."/>
            <person name="McCowan C."/>
            <person name="Murphy C."/>
            <person name="Pearson M."/>
            <person name="Poon T.W."/>
            <person name="Priest M."/>
            <person name="Roberts A."/>
            <person name="Saif S."/>
            <person name="Shea T."/>
            <person name="Sisk P."/>
            <person name="Sykes S."/>
            <person name="Wortman J."/>
            <person name="Nusbaum C."/>
            <person name="Birren B."/>
        </authorList>
    </citation>
    <scope>NUCLEOTIDE SEQUENCE [LARGE SCALE GENOMIC DNA]</scope>
    <source>
        <strain evidence="8 9">MS-1</strain>
    </source>
</reference>
<dbReference type="PATRIC" id="fig|1203610.3.peg.1119"/>
<dbReference type="Proteomes" id="UP000033035">
    <property type="component" value="Unassembled WGS sequence"/>
</dbReference>
<dbReference type="STRING" id="1203610.HMPREF1536_01094"/>
<comment type="subcellular location">
    <subcellularLocation>
        <location evidence="1">Cell outer membrane</location>
    </subcellularLocation>
</comment>
<dbReference type="InterPro" id="IPR012944">
    <property type="entry name" value="SusD_RagB_dom"/>
</dbReference>
<organism evidence="8 9">
    <name type="scientific">Parabacteroides gordonii MS-1 = DSM 23371</name>
    <dbReference type="NCBI Taxonomy" id="1203610"/>
    <lineage>
        <taxon>Bacteria</taxon>
        <taxon>Pseudomonadati</taxon>
        <taxon>Bacteroidota</taxon>
        <taxon>Bacteroidia</taxon>
        <taxon>Bacteroidales</taxon>
        <taxon>Tannerellaceae</taxon>
        <taxon>Parabacteroides</taxon>
    </lineage>
</organism>
<evidence type="ECO:0000259" key="6">
    <source>
        <dbReference type="Pfam" id="PF07980"/>
    </source>
</evidence>
<dbReference type="PROSITE" id="PS51257">
    <property type="entry name" value="PROKAR_LIPOPROTEIN"/>
    <property type="match status" value="1"/>
</dbReference>
<evidence type="ECO:0000256" key="2">
    <source>
        <dbReference type="ARBA" id="ARBA00006275"/>
    </source>
</evidence>
<dbReference type="Pfam" id="PF07980">
    <property type="entry name" value="SusD_RagB"/>
    <property type="match status" value="1"/>
</dbReference>